<dbReference type="Proteomes" id="UP000193466">
    <property type="component" value="Unassembled WGS sequence"/>
</dbReference>
<organism evidence="1 2">
    <name type="scientific">Neisseria zoodegmatis</name>
    <dbReference type="NCBI Taxonomy" id="326523"/>
    <lineage>
        <taxon>Bacteria</taxon>
        <taxon>Pseudomonadati</taxon>
        <taxon>Pseudomonadota</taxon>
        <taxon>Betaproteobacteria</taxon>
        <taxon>Neisseriales</taxon>
        <taxon>Neisseriaceae</taxon>
        <taxon>Neisseria</taxon>
    </lineage>
</organism>
<evidence type="ECO:0000313" key="1">
    <source>
        <dbReference type="EMBL" id="OSI09648.1"/>
    </source>
</evidence>
<reference evidence="1 2" key="1">
    <citation type="submission" date="2017-01" db="EMBL/GenBank/DDBJ databases">
        <authorList>
            <person name="Wolfgang W.J."/>
            <person name="Cole J."/>
            <person name="Wroblewski D."/>
            <person name="Mcginnis J."/>
            <person name="Musser K.A."/>
        </authorList>
    </citation>
    <scope>NUCLEOTIDE SEQUENCE [LARGE SCALE GENOMIC DNA]</scope>
    <source>
        <strain evidence="1 2">DSM 21643</strain>
    </source>
</reference>
<keyword evidence="2" id="KW-1185">Reference proteome</keyword>
<evidence type="ECO:0000313" key="2">
    <source>
        <dbReference type="Proteomes" id="UP000193466"/>
    </source>
</evidence>
<protein>
    <submittedName>
        <fullName evidence="1">Uncharacterized protein</fullName>
    </submittedName>
</protein>
<dbReference type="EMBL" id="MTBM01000011">
    <property type="protein sequence ID" value="OSI09648.1"/>
    <property type="molecule type" value="Genomic_DNA"/>
</dbReference>
<proteinExistence type="predicted"/>
<sequence length="71" mass="8287">MPHPCYVLFKAYSKLPQKQYILSEPPYFFKTKNKSLASGNFGKCFIYIISIITINKEIISKISYMKLSMLK</sequence>
<comment type="caution">
    <text evidence="1">The sequence shown here is derived from an EMBL/GenBank/DDBJ whole genome shotgun (WGS) entry which is preliminary data.</text>
</comment>
<name>A0ABX3WFU2_9NEIS</name>
<gene>
    <name evidence="1" type="ORF">BWD10_08565</name>
</gene>
<accession>A0ABX3WFU2</accession>